<organism evidence="2 3">
    <name type="scientific">Leptospira meyeri</name>
    <dbReference type="NCBI Taxonomy" id="29508"/>
    <lineage>
        <taxon>Bacteria</taxon>
        <taxon>Pseudomonadati</taxon>
        <taxon>Spirochaetota</taxon>
        <taxon>Spirochaetia</taxon>
        <taxon>Leptospirales</taxon>
        <taxon>Leptospiraceae</taxon>
        <taxon>Leptospira</taxon>
    </lineage>
</organism>
<reference evidence="2 3" key="1">
    <citation type="submission" date="2019-03" db="EMBL/GenBank/DDBJ databases">
        <title>Genomic Encyclopedia of Archaeal and Bacterial Type Strains, Phase II (KMG-II): from individual species to whole genera.</title>
        <authorList>
            <person name="Goeker M."/>
        </authorList>
    </citation>
    <scope>NUCLEOTIDE SEQUENCE [LARGE SCALE GENOMIC DNA]</scope>
    <source>
        <strain evidence="2 3">DSM 21537</strain>
    </source>
</reference>
<name>A0A4R8MUN7_LEPME</name>
<keyword evidence="1" id="KW-1133">Transmembrane helix</keyword>
<dbReference type="RefSeq" id="WP_004788999.1">
    <property type="nucleotide sequence ID" value="NZ_SORO01000001.1"/>
</dbReference>
<protein>
    <submittedName>
        <fullName evidence="2">Uncharacterized protein</fullName>
    </submittedName>
</protein>
<feature type="transmembrane region" description="Helical" evidence="1">
    <location>
        <begin position="111"/>
        <end position="132"/>
    </location>
</feature>
<sequence length="189" mass="21808">MNYVIGKSFVFNSMIGIQDMATFVSNNSLALAKYSLLTNLLIYFLMNGAQIFETLVFVPRWATGHVTNLQILNTEIKSADLKYFWIMFHSIHEIIFLVSLLFCYQIEGIGHWLVVLFILHMAVRVWTVVYFAGKIIRFQFLANTDGFHSLEGKNEIKTWVILNYFRVSIYIGISILMIPLVIKILKVNG</sequence>
<feature type="transmembrane region" description="Helical" evidence="1">
    <location>
        <begin position="40"/>
        <end position="63"/>
    </location>
</feature>
<dbReference type="OrthoDB" id="327496at2"/>
<evidence type="ECO:0000313" key="3">
    <source>
        <dbReference type="Proteomes" id="UP000294684"/>
    </source>
</evidence>
<comment type="caution">
    <text evidence="2">The sequence shown here is derived from an EMBL/GenBank/DDBJ whole genome shotgun (WGS) entry which is preliminary data.</text>
</comment>
<dbReference type="STRING" id="1193051.LEP1GSC017_3106"/>
<dbReference type="AlphaFoldDB" id="A0A4R8MUN7"/>
<keyword evidence="3" id="KW-1185">Reference proteome</keyword>
<keyword evidence="1" id="KW-0812">Transmembrane</keyword>
<dbReference type="GeneID" id="79826196"/>
<evidence type="ECO:0000256" key="1">
    <source>
        <dbReference type="SAM" id="Phobius"/>
    </source>
</evidence>
<dbReference type="Proteomes" id="UP000294684">
    <property type="component" value="Unassembled WGS sequence"/>
</dbReference>
<evidence type="ECO:0000313" key="2">
    <source>
        <dbReference type="EMBL" id="TDY71878.1"/>
    </source>
</evidence>
<proteinExistence type="predicted"/>
<keyword evidence="1" id="KW-0472">Membrane</keyword>
<accession>A0A4R8MUN7</accession>
<feature type="transmembrane region" description="Helical" evidence="1">
    <location>
        <begin position="167"/>
        <end position="185"/>
    </location>
</feature>
<gene>
    <name evidence="2" type="ORF">CLV96_0855</name>
</gene>
<feature type="transmembrane region" description="Helical" evidence="1">
    <location>
        <begin position="83"/>
        <end position="104"/>
    </location>
</feature>
<dbReference type="EMBL" id="SORO01000001">
    <property type="protein sequence ID" value="TDY71878.1"/>
    <property type="molecule type" value="Genomic_DNA"/>
</dbReference>